<dbReference type="AlphaFoldDB" id="A0A4Q5LRB8"/>
<proteinExistence type="predicted"/>
<keyword evidence="3" id="KW-1185">Reference proteome</keyword>
<dbReference type="EMBL" id="SEWG01000001">
    <property type="protein sequence ID" value="RYU91889.1"/>
    <property type="molecule type" value="Genomic_DNA"/>
</dbReference>
<comment type="caution">
    <text evidence="2">The sequence shown here is derived from an EMBL/GenBank/DDBJ whole genome shotgun (WGS) entry which is preliminary data.</text>
</comment>
<keyword evidence="1" id="KW-0732">Signal</keyword>
<protein>
    <recommendedName>
        <fullName evidence="4">DUF4468 domain-containing protein</fullName>
    </recommendedName>
</protein>
<dbReference type="Gene3D" id="3.30.530.80">
    <property type="match status" value="1"/>
</dbReference>
<accession>A0A4Q5LRB8</accession>
<dbReference type="RefSeq" id="WP_129874619.1">
    <property type="nucleotide sequence ID" value="NZ_SEWG01000001.1"/>
</dbReference>
<name>A0A4Q5LRB8_9SPHI</name>
<evidence type="ECO:0000256" key="1">
    <source>
        <dbReference type="SAM" id="SignalP"/>
    </source>
</evidence>
<sequence length="174" mass="20157">MKRQLFILLLLLVPPVVYAQTDTAKLDIPMQGGMINYEAKALIKSRSVAAARDKAIQWMVKHFPANKTAAIKKRTDVIIGEGIFRVNVNRNGNYFWLKFEIDITMENGSYTLNVYDFYEKPIEKGISNEYSKIGYRWWDYRRGHPWSAEDKPLFIGLDKKSRALLASFKTAMEQ</sequence>
<gene>
    <name evidence="2" type="ORF">EWM62_00140</name>
</gene>
<reference evidence="2 3" key="1">
    <citation type="submission" date="2019-02" db="EMBL/GenBank/DDBJ databases">
        <title>Bacterial novel species Mucilaginibacter sp. 17JY9-4 isolated from soil.</title>
        <authorList>
            <person name="Jung H.-Y."/>
        </authorList>
    </citation>
    <scope>NUCLEOTIDE SEQUENCE [LARGE SCALE GENOMIC DNA]</scope>
    <source>
        <strain evidence="2 3">17JY9-4</strain>
    </source>
</reference>
<evidence type="ECO:0000313" key="2">
    <source>
        <dbReference type="EMBL" id="RYU91889.1"/>
    </source>
</evidence>
<dbReference type="OrthoDB" id="798518at2"/>
<feature type="chain" id="PRO_5020456243" description="DUF4468 domain-containing protein" evidence="1">
    <location>
        <begin position="20"/>
        <end position="174"/>
    </location>
</feature>
<evidence type="ECO:0000313" key="3">
    <source>
        <dbReference type="Proteomes" id="UP000293331"/>
    </source>
</evidence>
<feature type="signal peptide" evidence="1">
    <location>
        <begin position="1"/>
        <end position="19"/>
    </location>
</feature>
<evidence type="ECO:0008006" key="4">
    <source>
        <dbReference type="Google" id="ProtNLM"/>
    </source>
</evidence>
<organism evidence="2 3">
    <name type="scientific">Mucilaginibacter terrigena</name>
    <dbReference type="NCBI Taxonomy" id="2492395"/>
    <lineage>
        <taxon>Bacteria</taxon>
        <taxon>Pseudomonadati</taxon>
        <taxon>Bacteroidota</taxon>
        <taxon>Sphingobacteriia</taxon>
        <taxon>Sphingobacteriales</taxon>
        <taxon>Sphingobacteriaceae</taxon>
        <taxon>Mucilaginibacter</taxon>
    </lineage>
</organism>
<dbReference type="Proteomes" id="UP000293331">
    <property type="component" value="Unassembled WGS sequence"/>
</dbReference>